<gene>
    <name evidence="3" type="ORF">EXIGLDRAFT_754490</name>
</gene>
<evidence type="ECO:0000313" key="3">
    <source>
        <dbReference type="EMBL" id="KZV83296.1"/>
    </source>
</evidence>
<accession>A0A165CWH5</accession>
<evidence type="ECO:0000313" key="4">
    <source>
        <dbReference type="Proteomes" id="UP000077266"/>
    </source>
</evidence>
<dbReference type="PANTHER" id="PTHR33099">
    <property type="entry name" value="FE2OG DIOXYGENASE DOMAIN-CONTAINING PROTEIN"/>
    <property type="match status" value="1"/>
</dbReference>
<proteinExistence type="inferred from homology"/>
<protein>
    <recommendedName>
        <fullName evidence="2">Fe2OG dioxygenase domain-containing protein</fullName>
    </recommendedName>
</protein>
<dbReference type="AlphaFoldDB" id="A0A165CWH5"/>
<sequence>MSVSDAQRALVLDALVDPKPFYGEGVHEFPAQQLFLFASRQTPVCVNLSKDGASSDELEKLASVCQAATFGRNQVDVLDESYRKAGKLDCGDFSLGLEIVASGLLDKVHDALFGWEAREREIQAELYKLNVYRTGSFFKAHKDTPRGTNMFGSLVLTFATPHEGGQLALRHDGHEQIHDTSATQYHSDHQVSWVAFFSDVEHEVLPVTSGHRVTLTYNLYFRTATEPRVRPKKSDALVQAFKTLLADKTFMPDGGRLGFGLKHQYPFPSDGNDSGFLKETGNSLKGMDSALFNAIEAAGLAPQLRLWYKLDGDGSQYLLPYIWEALDDQIEDVDGYDMPKKHQITAGYEDDEDDPKFKNFVWMVSRNSNTSVPSQYVHYGNEASIEYLYGDLVLVADVPHAHERLST</sequence>
<evidence type="ECO:0000259" key="2">
    <source>
        <dbReference type="PROSITE" id="PS51471"/>
    </source>
</evidence>
<dbReference type="STRING" id="1314781.A0A165CWH5"/>
<dbReference type="GO" id="GO:0046872">
    <property type="term" value="F:metal ion binding"/>
    <property type="evidence" value="ECO:0007669"/>
    <property type="project" value="UniProtKB-KW"/>
</dbReference>
<dbReference type="InterPro" id="IPR005123">
    <property type="entry name" value="Oxoglu/Fe-dep_dioxygenase_dom"/>
</dbReference>
<dbReference type="PANTHER" id="PTHR33099:SF14">
    <property type="entry name" value="PROLYL 4-HYDROXYLASE ALPHA SUBUNIT FE(2+) 2OG DIOXYGENASE DOMAIN-CONTAINING PROTEIN"/>
    <property type="match status" value="1"/>
</dbReference>
<name>A0A165CWH5_EXIGL</name>
<dbReference type="Gene3D" id="2.60.120.620">
    <property type="entry name" value="q2cbj1_9rhob like domain"/>
    <property type="match status" value="1"/>
</dbReference>
<dbReference type="OrthoDB" id="27483at2759"/>
<dbReference type="InterPro" id="IPR044862">
    <property type="entry name" value="Pro_4_hyd_alph_FE2OG_OXY"/>
</dbReference>
<dbReference type="Pfam" id="PF13640">
    <property type="entry name" value="2OG-FeII_Oxy_3"/>
    <property type="match status" value="1"/>
</dbReference>
<feature type="domain" description="Fe2OG dioxygenase" evidence="2">
    <location>
        <begin position="123"/>
        <end position="221"/>
    </location>
</feature>
<dbReference type="InParanoid" id="A0A165CWH5"/>
<keyword evidence="1" id="KW-0479">Metal-binding</keyword>
<keyword evidence="4" id="KW-1185">Reference proteome</keyword>
<comment type="similarity">
    <text evidence="1">Belongs to the iron/ascorbate-dependent oxidoreductase family.</text>
</comment>
<reference evidence="3 4" key="1">
    <citation type="journal article" date="2016" name="Mol. Biol. Evol.">
        <title>Comparative Genomics of Early-Diverging Mushroom-Forming Fungi Provides Insights into the Origins of Lignocellulose Decay Capabilities.</title>
        <authorList>
            <person name="Nagy L.G."/>
            <person name="Riley R."/>
            <person name="Tritt A."/>
            <person name="Adam C."/>
            <person name="Daum C."/>
            <person name="Floudas D."/>
            <person name="Sun H."/>
            <person name="Yadav J.S."/>
            <person name="Pangilinan J."/>
            <person name="Larsson K.H."/>
            <person name="Matsuura K."/>
            <person name="Barry K."/>
            <person name="Labutti K."/>
            <person name="Kuo R."/>
            <person name="Ohm R.A."/>
            <person name="Bhattacharya S.S."/>
            <person name="Shirouzu T."/>
            <person name="Yoshinaga Y."/>
            <person name="Martin F.M."/>
            <person name="Grigoriev I.V."/>
            <person name="Hibbett D.S."/>
        </authorList>
    </citation>
    <scope>NUCLEOTIDE SEQUENCE [LARGE SCALE GENOMIC DNA]</scope>
    <source>
        <strain evidence="3 4">HHB12029</strain>
    </source>
</reference>
<evidence type="ECO:0000256" key="1">
    <source>
        <dbReference type="RuleBase" id="RU003682"/>
    </source>
</evidence>
<dbReference type="PROSITE" id="PS51471">
    <property type="entry name" value="FE2OG_OXY"/>
    <property type="match status" value="1"/>
</dbReference>
<keyword evidence="1" id="KW-0560">Oxidoreductase</keyword>
<keyword evidence="1" id="KW-0408">Iron</keyword>
<dbReference type="Proteomes" id="UP000077266">
    <property type="component" value="Unassembled WGS sequence"/>
</dbReference>
<dbReference type="EMBL" id="KV426280">
    <property type="protein sequence ID" value="KZV83296.1"/>
    <property type="molecule type" value="Genomic_DNA"/>
</dbReference>
<organism evidence="3 4">
    <name type="scientific">Exidia glandulosa HHB12029</name>
    <dbReference type="NCBI Taxonomy" id="1314781"/>
    <lineage>
        <taxon>Eukaryota</taxon>
        <taxon>Fungi</taxon>
        <taxon>Dikarya</taxon>
        <taxon>Basidiomycota</taxon>
        <taxon>Agaricomycotina</taxon>
        <taxon>Agaricomycetes</taxon>
        <taxon>Auriculariales</taxon>
        <taxon>Exidiaceae</taxon>
        <taxon>Exidia</taxon>
    </lineage>
</organism>
<dbReference type="GO" id="GO:0016491">
    <property type="term" value="F:oxidoreductase activity"/>
    <property type="evidence" value="ECO:0007669"/>
    <property type="project" value="UniProtKB-KW"/>
</dbReference>